<dbReference type="RefSeq" id="WP_243727713.1">
    <property type="nucleotide sequence ID" value="NZ_SNWX01000005.1"/>
</dbReference>
<gene>
    <name evidence="1" type="ORF">DFR79_10573</name>
</gene>
<evidence type="ECO:0008006" key="3">
    <source>
        <dbReference type="Google" id="ProtNLM"/>
    </source>
</evidence>
<comment type="caution">
    <text evidence="1">The sequence shown here is derived from an EMBL/GenBank/DDBJ whole genome shotgun (WGS) entry which is preliminary data.</text>
</comment>
<reference evidence="1 2" key="1">
    <citation type="submission" date="2019-03" db="EMBL/GenBank/DDBJ databases">
        <title>Subsurface microbial communities from deep shales in Ohio and West Virginia, USA.</title>
        <authorList>
            <person name="Wrighton K."/>
        </authorList>
    </citation>
    <scope>NUCLEOTIDE SEQUENCE [LARGE SCALE GENOMIC DNA]</scope>
    <source>
        <strain evidence="1 2">MA284_T2</strain>
    </source>
</reference>
<protein>
    <recommendedName>
        <fullName evidence="3">Peptidase S9 prolyl oligopeptidase catalytic domain-containing protein</fullName>
    </recommendedName>
</protein>
<dbReference type="InterPro" id="IPR029058">
    <property type="entry name" value="AB_hydrolase_fold"/>
</dbReference>
<evidence type="ECO:0000313" key="2">
    <source>
        <dbReference type="Proteomes" id="UP000295064"/>
    </source>
</evidence>
<dbReference type="AlphaFoldDB" id="A0A4R6LYH8"/>
<dbReference type="Gene3D" id="3.40.50.1820">
    <property type="entry name" value="alpha/beta hydrolase"/>
    <property type="match status" value="1"/>
</dbReference>
<accession>A0A4R6LYH8</accession>
<proteinExistence type="predicted"/>
<organism evidence="1 2">
    <name type="scientific">Halanaerobium saccharolyticum</name>
    <dbReference type="NCBI Taxonomy" id="43595"/>
    <lineage>
        <taxon>Bacteria</taxon>
        <taxon>Bacillati</taxon>
        <taxon>Bacillota</taxon>
        <taxon>Clostridia</taxon>
        <taxon>Halanaerobiales</taxon>
        <taxon>Halanaerobiaceae</taxon>
        <taxon>Halanaerobium</taxon>
    </lineage>
</organism>
<dbReference type="SUPFAM" id="SSF53474">
    <property type="entry name" value="alpha/beta-Hydrolases"/>
    <property type="match status" value="1"/>
</dbReference>
<sequence>MTEQISCLGFSGGAPAAILAALFEDNIKAAVISGYTSYYQDSIMARRHCLDNYLPGVLNIAELPTIISAIAPKPLLIQAAEKDHLFPVDSARRAYQEIEKVYRFLNKKNKIALEIIKNAEHSVSAAAAIEFLNNQKNKDYGLIL</sequence>
<evidence type="ECO:0000313" key="1">
    <source>
        <dbReference type="EMBL" id="TDO93921.1"/>
    </source>
</evidence>
<dbReference type="Proteomes" id="UP000295064">
    <property type="component" value="Unassembled WGS sequence"/>
</dbReference>
<dbReference type="EMBL" id="SNWX01000005">
    <property type="protein sequence ID" value="TDO93921.1"/>
    <property type="molecule type" value="Genomic_DNA"/>
</dbReference>
<name>A0A4R6LYH8_9FIRM</name>